<dbReference type="Proteomes" id="UP000230233">
    <property type="component" value="Chromosome II"/>
</dbReference>
<reference evidence="2" key="1">
    <citation type="submission" date="2017-10" db="EMBL/GenBank/DDBJ databases">
        <title>Rapid genome shrinkage in a self-fertile nematode reveals novel sperm competition proteins.</title>
        <authorList>
            <person name="Yin D."/>
            <person name="Schwarz E.M."/>
            <person name="Thomas C.G."/>
            <person name="Felde R.L."/>
            <person name="Korf I.F."/>
            <person name="Cutter A.D."/>
            <person name="Schartner C.M."/>
            <person name="Ralston E.J."/>
            <person name="Meyer B.J."/>
            <person name="Haag E.S."/>
        </authorList>
    </citation>
    <scope>NUCLEOTIDE SEQUENCE [LARGE SCALE GENOMIC DNA]</scope>
    <source>
        <strain evidence="2">JU1422</strain>
    </source>
</reference>
<name>A0A2G5VBA1_9PELO</name>
<dbReference type="InterPro" id="IPR021942">
    <property type="entry name" value="DUF3557"/>
</dbReference>
<evidence type="ECO:0000313" key="2">
    <source>
        <dbReference type="Proteomes" id="UP000230233"/>
    </source>
</evidence>
<dbReference type="EMBL" id="PDUG01000002">
    <property type="protein sequence ID" value="PIC49022.1"/>
    <property type="molecule type" value="Genomic_DNA"/>
</dbReference>
<sequence>MNNQPVLYDSLKTILYHMDANLRINMSQRIPSIRATERAVPLKMKCLSFSDTTVNINDVRYELNVYRDYPNGDFLRGAGDFDRFGFEIPFGSSPILPGDVSVRNEDAEFVETDTDEWEQYFQTLLIRSEIFLQLMSEMGSGVTPKWEDVWMPWMSDYVGITEERLQEMANHAREKLKPFHCRRHNLPRPFNCYIQFSVKKNGKAKPPQKLAYTRKLYEAVKQFNQILFANRPVIQVNQLVCHGNQVYRIPVGLKISANELKVRQSQIPSIATILDHVSTLRVFAWGNVENWWQHRLVQNVNELIIDNPPLAEQFALMIRTLGNKIIRFHDLRTLSTEQYCELIENWMSVKRETGAELWIGIDIKKRRKNVPKMMQTRMEVVRKDERCVRIRGENGTQIELCGKKSMDRRWAVKAKIIEN</sequence>
<comment type="caution">
    <text evidence="1">The sequence shown here is derived from an EMBL/GenBank/DDBJ whole genome shotgun (WGS) entry which is preliminary data.</text>
</comment>
<dbReference type="Pfam" id="PF12078">
    <property type="entry name" value="DUF3557"/>
    <property type="match status" value="1"/>
</dbReference>
<gene>
    <name evidence="1" type="primary">Cnig_chr_II.g7775</name>
    <name evidence="1" type="ORF">B9Z55_007775</name>
</gene>
<protein>
    <submittedName>
        <fullName evidence="1">Uncharacterized protein</fullName>
    </submittedName>
</protein>
<evidence type="ECO:0000313" key="1">
    <source>
        <dbReference type="EMBL" id="PIC49022.1"/>
    </source>
</evidence>
<dbReference type="AlphaFoldDB" id="A0A2G5VBA1"/>
<accession>A0A2G5VBA1</accession>
<keyword evidence="2" id="KW-1185">Reference proteome</keyword>
<dbReference type="PANTHER" id="PTHR31379">
    <property type="entry name" value="F-BOX C PROTEIN-RELATED-RELATED"/>
    <property type="match status" value="1"/>
</dbReference>
<proteinExistence type="predicted"/>
<organism evidence="1 2">
    <name type="scientific">Caenorhabditis nigoni</name>
    <dbReference type="NCBI Taxonomy" id="1611254"/>
    <lineage>
        <taxon>Eukaryota</taxon>
        <taxon>Metazoa</taxon>
        <taxon>Ecdysozoa</taxon>
        <taxon>Nematoda</taxon>
        <taxon>Chromadorea</taxon>
        <taxon>Rhabditida</taxon>
        <taxon>Rhabditina</taxon>
        <taxon>Rhabditomorpha</taxon>
        <taxon>Rhabditoidea</taxon>
        <taxon>Rhabditidae</taxon>
        <taxon>Peloderinae</taxon>
        <taxon>Caenorhabditis</taxon>
    </lineage>
</organism>
<dbReference type="PANTHER" id="PTHR31379:SF1">
    <property type="entry name" value="F-BOX C PROTEIN-RELATED"/>
    <property type="match status" value="1"/>
</dbReference>